<dbReference type="AlphaFoldDB" id="A0A8J2P8W0"/>
<dbReference type="EMBL" id="CAJVCH010195845">
    <property type="protein sequence ID" value="CAG7730517.1"/>
    <property type="molecule type" value="Genomic_DNA"/>
</dbReference>
<feature type="non-terminal residue" evidence="6">
    <location>
        <position position="1"/>
    </location>
</feature>
<dbReference type="Pfam" id="PF04097">
    <property type="entry name" value="Nic96"/>
    <property type="match status" value="1"/>
</dbReference>
<dbReference type="OrthoDB" id="1918363at2759"/>
<evidence type="ECO:0000313" key="6">
    <source>
        <dbReference type="EMBL" id="CAG7730517.1"/>
    </source>
</evidence>
<evidence type="ECO:0000256" key="4">
    <source>
        <dbReference type="ARBA" id="ARBA00023242"/>
    </source>
</evidence>
<dbReference type="PANTHER" id="PTHR11225">
    <property type="entry name" value="NUCLEAR PORE COMPLEX PROTEIN NUP93 NUCLEOPORIN NUP93 DEAD EYE PROTEIN"/>
    <property type="match status" value="1"/>
</dbReference>
<dbReference type="GO" id="GO:0006606">
    <property type="term" value="P:protein import into nucleus"/>
    <property type="evidence" value="ECO:0007669"/>
    <property type="project" value="TreeGrafter"/>
</dbReference>
<gene>
    <name evidence="6" type="ORF">AFUS01_LOCUS19156</name>
</gene>
<dbReference type="PANTHER" id="PTHR11225:SF4">
    <property type="entry name" value="NUCLEAR PORE COMPLEX PROTEIN NUP93"/>
    <property type="match status" value="1"/>
</dbReference>
<keyword evidence="5" id="KW-0509">mRNA transport</keyword>
<dbReference type="Proteomes" id="UP000708208">
    <property type="component" value="Unassembled WGS sequence"/>
</dbReference>
<keyword evidence="7" id="KW-1185">Reference proteome</keyword>
<organism evidence="6 7">
    <name type="scientific">Allacma fusca</name>
    <dbReference type="NCBI Taxonomy" id="39272"/>
    <lineage>
        <taxon>Eukaryota</taxon>
        <taxon>Metazoa</taxon>
        <taxon>Ecdysozoa</taxon>
        <taxon>Arthropoda</taxon>
        <taxon>Hexapoda</taxon>
        <taxon>Collembola</taxon>
        <taxon>Symphypleona</taxon>
        <taxon>Sminthuridae</taxon>
        <taxon>Allacma</taxon>
    </lineage>
</organism>
<accession>A0A8J2P8W0</accession>
<name>A0A8J2P8W0_9HEXA</name>
<sequence length="870" mass="98974">RPSNPKNNTGLVDASPTVRKFVCECERVRVRELSVTKASVHQTVGKLGTMEAEEVGFGDILQQAEQLNSEIDSNTELPRVHRNLRQVLEAGQQLLNRTIQDVSQVNAETKASVFLGSKGLDMSRFAEKLDPFYMTRGRIETMETAGELDIERYLKNERKNVQLALVDRSSKQLLRQLEETVWETLETDWKSEKEDILGSITGSLRPVEFDLRQKSRSGLKAEDVSLLSKTEVTYAHEIDNYNKAVIRGLQRPNLIERLQVAAKNSGDKNSEELWETVVSIVSNLPYDPTPTVVERRTSSKFVKALLSRAKKFLEKNFFLKLQQEVWSNVGKTQLGGSPAIIPLIKGFVAIKGIRSTPGLEEGPGDSGAIWAIIYYCIRCGRINEAINFMRDCLGPNEFLDMMEEYMRNDCEGLSKDQEYKVRLEYRRVLKNNCQDPYKKILYCILGACDVEDDHPDVISRLDDYLWLKLSQIRDDAQSRFNSDFLTYEGFQHIISEKCGETYFDAFRQPLVYFEALFLTGQFEAGIEFLSRVASMKVHGIHVAIVLNELNFLLTTESKCLLTHAEGDPPGVKRINFCHLISKYAKVIQNNAPREALNYMYFLRNLTDEDGTNLFAVCVSELVMDNRDFNLLFGYISSDGCRTPGLLESMGIAAGPIIEYCASESENNGLLEDAVTLYDLASKPDQALKVLIRLVALNVTKNPLPDSPRLRIQRLALSIAERYHRSPPNVLNKSASSTFFILVDLMTFFDEYHAQRYDNALLIIERMKIIPLYKEEIEPAVSNFHLYSDEIRMNIPDLIVATMEALHTKFKKLKAETKTSFIPSEGGHPEVQYLLDIKEKVRTIITYCGMIPYFMTSDVYSKLLHMEVQIG</sequence>
<dbReference type="GO" id="GO:0017056">
    <property type="term" value="F:structural constituent of nuclear pore"/>
    <property type="evidence" value="ECO:0007669"/>
    <property type="project" value="InterPro"/>
</dbReference>
<comment type="subcellular location">
    <subcellularLocation>
        <location evidence="1 5">Nucleus</location>
        <location evidence="1 5">Nuclear pore complex</location>
    </subcellularLocation>
</comment>
<reference evidence="6" key="1">
    <citation type="submission" date="2021-06" db="EMBL/GenBank/DDBJ databases">
        <authorList>
            <person name="Hodson N. C."/>
            <person name="Mongue J. A."/>
            <person name="Jaron S. K."/>
        </authorList>
    </citation>
    <scope>NUCLEOTIDE SEQUENCE</scope>
</reference>
<evidence type="ECO:0000256" key="2">
    <source>
        <dbReference type="ARBA" id="ARBA00010186"/>
    </source>
</evidence>
<keyword evidence="5" id="KW-0813">Transport</keyword>
<keyword evidence="4 5" id="KW-0539">Nucleus</keyword>
<dbReference type="InterPro" id="IPR007231">
    <property type="entry name" value="Nucleoporin_int_Nup93/Nic96"/>
</dbReference>
<dbReference type="GO" id="GO:0005643">
    <property type="term" value="C:nuclear pore"/>
    <property type="evidence" value="ECO:0007669"/>
    <property type="project" value="UniProtKB-SubCell"/>
</dbReference>
<comment type="caution">
    <text evidence="6">The sequence shown here is derived from an EMBL/GenBank/DDBJ whole genome shotgun (WGS) entry which is preliminary data.</text>
</comment>
<dbReference type="GO" id="GO:0016973">
    <property type="term" value="P:poly(A)+ mRNA export from nucleus"/>
    <property type="evidence" value="ECO:0007669"/>
    <property type="project" value="TreeGrafter"/>
</dbReference>
<protein>
    <recommendedName>
        <fullName evidence="5">Nuclear pore protein</fullName>
    </recommendedName>
</protein>
<evidence type="ECO:0000256" key="1">
    <source>
        <dbReference type="ARBA" id="ARBA00004567"/>
    </source>
</evidence>
<keyword evidence="5" id="KW-0811">Translocation</keyword>
<evidence type="ECO:0000256" key="5">
    <source>
        <dbReference type="RuleBase" id="RU364035"/>
    </source>
</evidence>
<proteinExistence type="inferred from homology"/>
<evidence type="ECO:0000256" key="3">
    <source>
        <dbReference type="ARBA" id="ARBA00023132"/>
    </source>
</evidence>
<keyword evidence="5" id="KW-0653">Protein transport</keyword>
<keyword evidence="3 5" id="KW-0906">Nuclear pore complex</keyword>
<evidence type="ECO:0000313" key="7">
    <source>
        <dbReference type="Proteomes" id="UP000708208"/>
    </source>
</evidence>
<comment type="similarity">
    <text evidence="2 5">Belongs to the nucleoporin interacting component (NIC) family.</text>
</comment>
<keyword evidence="5" id="KW-0472">Membrane</keyword>